<dbReference type="InterPro" id="IPR039421">
    <property type="entry name" value="Type_1_exporter"/>
</dbReference>
<reference evidence="6 7" key="1">
    <citation type="submission" date="2016-09" db="EMBL/GenBank/DDBJ databases">
        <authorList>
            <person name="Capua I."/>
            <person name="De Benedictis P."/>
            <person name="Joannis T."/>
            <person name="Lombin L.H."/>
            <person name="Cattoli G."/>
        </authorList>
    </citation>
    <scope>NUCLEOTIDE SEQUENCE [LARGE SCALE GENOMIC DNA]</scope>
    <source>
        <strain evidence="6 7">IMI 309357</strain>
    </source>
</reference>
<keyword evidence="3" id="KW-1133">Transmembrane helix</keyword>
<evidence type="ECO:0000256" key="4">
    <source>
        <dbReference type="ARBA" id="ARBA00023136"/>
    </source>
</evidence>
<dbReference type="InterPro" id="IPR036640">
    <property type="entry name" value="ABC1_TM_sf"/>
</dbReference>
<dbReference type="InterPro" id="IPR027417">
    <property type="entry name" value="P-loop_NTPase"/>
</dbReference>
<comment type="subcellular location">
    <subcellularLocation>
        <location evidence="1">Membrane</location>
        <topology evidence="1">Multi-pass membrane protein</topology>
    </subcellularLocation>
</comment>
<feature type="domain" description="ABC transporter" evidence="5">
    <location>
        <begin position="109"/>
        <end position="163"/>
    </location>
</feature>
<dbReference type="AlphaFoldDB" id="A0A1G4ATP8"/>
<evidence type="ECO:0000313" key="6">
    <source>
        <dbReference type="EMBL" id="OHE92549.1"/>
    </source>
</evidence>
<dbReference type="Proteomes" id="UP000176998">
    <property type="component" value="Unassembled WGS sequence"/>
</dbReference>
<sequence>MLVSIFPASMLSSFVGSQYFTKNAGRITESDGKDSSIASEILSHISVGQAFGGDPRLETKFAYHMITAHKTGMEKAAAGAVQTGRGDCATVDEIYAIVYLLVDVVSADKSTVAALLARLRSPDQGDVLLKGHNFKKHNVRSLRSSIGSVQQEPSLLDRSIFENIALGFINPPKPSHQLLKPYLSGGPAS</sequence>
<dbReference type="STRING" id="1209926.A0A1G4ATP8"/>
<evidence type="ECO:0000256" key="3">
    <source>
        <dbReference type="ARBA" id="ARBA00022989"/>
    </source>
</evidence>
<dbReference type="Pfam" id="PF00005">
    <property type="entry name" value="ABC_tran"/>
    <property type="match status" value="1"/>
</dbReference>
<dbReference type="GeneID" id="34565259"/>
<evidence type="ECO:0000259" key="5">
    <source>
        <dbReference type="Pfam" id="PF00005"/>
    </source>
</evidence>
<dbReference type="EMBL" id="MJBS01000144">
    <property type="protein sequence ID" value="OHE92549.1"/>
    <property type="molecule type" value="Genomic_DNA"/>
</dbReference>
<dbReference type="OrthoDB" id="6500128at2759"/>
<evidence type="ECO:0000256" key="2">
    <source>
        <dbReference type="ARBA" id="ARBA00022692"/>
    </source>
</evidence>
<protein>
    <submittedName>
        <fullName evidence="6">ABC transporter</fullName>
    </submittedName>
</protein>
<dbReference type="GO" id="GO:0005524">
    <property type="term" value="F:ATP binding"/>
    <property type="evidence" value="ECO:0007669"/>
    <property type="project" value="InterPro"/>
</dbReference>
<dbReference type="Gene3D" id="1.20.1560.10">
    <property type="entry name" value="ABC transporter type 1, transmembrane domain"/>
    <property type="match status" value="1"/>
</dbReference>
<dbReference type="RefSeq" id="XP_022469718.1">
    <property type="nucleotide sequence ID" value="XM_022623749.1"/>
</dbReference>
<evidence type="ECO:0000313" key="7">
    <source>
        <dbReference type="Proteomes" id="UP000176998"/>
    </source>
</evidence>
<dbReference type="SUPFAM" id="SSF52540">
    <property type="entry name" value="P-loop containing nucleoside triphosphate hydrolases"/>
    <property type="match status" value="1"/>
</dbReference>
<dbReference type="PANTHER" id="PTHR43394:SF1">
    <property type="entry name" value="ATP-BINDING CASSETTE SUB-FAMILY B MEMBER 10, MITOCHONDRIAL"/>
    <property type="match status" value="1"/>
</dbReference>
<dbReference type="PANTHER" id="PTHR43394">
    <property type="entry name" value="ATP-DEPENDENT PERMEASE MDL1, MITOCHONDRIAL"/>
    <property type="match status" value="1"/>
</dbReference>
<comment type="caution">
    <text evidence="6">The sequence shown here is derived from an EMBL/GenBank/DDBJ whole genome shotgun (WGS) entry which is preliminary data.</text>
</comment>
<dbReference type="GO" id="GO:0015421">
    <property type="term" value="F:ABC-type oligopeptide transporter activity"/>
    <property type="evidence" value="ECO:0007669"/>
    <property type="project" value="TreeGrafter"/>
</dbReference>
<dbReference type="SUPFAM" id="SSF90123">
    <property type="entry name" value="ABC transporter transmembrane region"/>
    <property type="match status" value="1"/>
</dbReference>
<name>A0A1G4ATP8_9PEZI</name>
<keyword evidence="2" id="KW-0812">Transmembrane</keyword>
<dbReference type="GO" id="GO:0090374">
    <property type="term" value="P:oligopeptide export from mitochondrion"/>
    <property type="evidence" value="ECO:0007669"/>
    <property type="project" value="TreeGrafter"/>
</dbReference>
<proteinExistence type="predicted"/>
<keyword evidence="7" id="KW-1185">Reference proteome</keyword>
<dbReference type="Gene3D" id="3.40.50.300">
    <property type="entry name" value="P-loop containing nucleotide triphosphate hydrolases"/>
    <property type="match status" value="1"/>
</dbReference>
<dbReference type="InterPro" id="IPR003439">
    <property type="entry name" value="ABC_transporter-like_ATP-bd"/>
</dbReference>
<keyword evidence="4" id="KW-0472">Membrane</keyword>
<accession>A0A1G4ATP8</accession>
<evidence type="ECO:0000256" key="1">
    <source>
        <dbReference type="ARBA" id="ARBA00004141"/>
    </source>
</evidence>
<dbReference type="GO" id="GO:0005743">
    <property type="term" value="C:mitochondrial inner membrane"/>
    <property type="evidence" value="ECO:0007669"/>
    <property type="project" value="TreeGrafter"/>
</dbReference>
<dbReference type="GO" id="GO:0016887">
    <property type="term" value="F:ATP hydrolysis activity"/>
    <property type="evidence" value="ECO:0007669"/>
    <property type="project" value="InterPro"/>
</dbReference>
<organism evidence="6 7">
    <name type="scientific">Colletotrichum orchidophilum</name>
    <dbReference type="NCBI Taxonomy" id="1209926"/>
    <lineage>
        <taxon>Eukaryota</taxon>
        <taxon>Fungi</taxon>
        <taxon>Dikarya</taxon>
        <taxon>Ascomycota</taxon>
        <taxon>Pezizomycotina</taxon>
        <taxon>Sordariomycetes</taxon>
        <taxon>Hypocreomycetidae</taxon>
        <taxon>Glomerellales</taxon>
        <taxon>Glomerellaceae</taxon>
        <taxon>Colletotrichum</taxon>
    </lineage>
</organism>
<gene>
    <name evidence="6" type="ORF">CORC01_12128</name>
</gene>